<dbReference type="Gene3D" id="1.10.245.10">
    <property type="entry name" value="SWIB/MDM2 domain"/>
    <property type="match status" value="1"/>
</dbReference>
<dbReference type="InterPro" id="IPR013825">
    <property type="entry name" value="Topo_IA_cen_sub2"/>
</dbReference>
<dbReference type="SMART" id="SM00493">
    <property type="entry name" value="TOPRIM"/>
    <property type="match status" value="1"/>
</dbReference>
<dbReference type="Pfam" id="PF01131">
    <property type="entry name" value="Topoisom_bac"/>
    <property type="match status" value="1"/>
</dbReference>
<name>A0AAW8E0T9_9BURK</name>
<dbReference type="NCBIfam" id="NF005829">
    <property type="entry name" value="PRK07726.1"/>
    <property type="match status" value="1"/>
</dbReference>
<evidence type="ECO:0000256" key="10">
    <source>
        <dbReference type="ARBA" id="ARBA00031985"/>
    </source>
</evidence>
<proteinExistence type="inferred from homology"/>
<evidence type="ECO:0000259" key="16">
    <source>
        <dbReference type="PROSITE" id="PS52039"/>
    </source>
</evidence>
<feature type="domain" description="DM2" evidence="15">
    <location>
        <begin position="908"/>
        <end position="985"/>
    </location>
</feature>
<dbReference type="Gene3D" id="2.70.20.10">
    <property type="entry name" value="Topoisomerase I, domain 3"/>
    <property type="match status" value="1"/>
</dbReference>
<dbReference type="PROSITE" id="PS50880">
    <property type="entry name" value="TOPRIM"/>
    <property type="match status" value="1"/>
</dbReference>
<dbReference type="PANTHER" id="PTHR11390:SF21">
    <property type="entry name" value="DNA TOPOISOMERASE 3-ALPHA"/>
    <property type="match status" value="1"/>
</dbReference>
<dbReference type="InterPro" id="IPR023405">
    <property type="entry name" value="Topo_IA_core_domain"/>
</dbReference>
<dbReference type="Gene3D" id="1.10.290.10">
    <property type="entry name" value="Topoisomerase I, domain 4"/>
    <property type="match status" value="1"/>
</dbReference>
<dbReference type="Proteomes" id="UP001244295">
    <property type="component" value="Unassembled WGS sequence"/>
</dbReference>
<dbReference type="InterPro" id="IPR000380">
    <property type="entry name" value="Topo_IA"/>
</dbReference>
<dbReference type="InterPro" id="IPR013824">
    <property type="entry name" value="Topo_IA_cen_sub1"/>
</dbReference>
<dbReference type="Pfam" id="PF02201">
    <property type="entry name" value="SWIB"/>
    <property type="match status" value="1"/>
</dbReference>
<dbReference type="EC" id="5.6.2.1" evidence="3"/>
<comment type="catalytic activity">
    <reaction evidence="1">
        <text>ATP-independent breakage of single-stranded DNA, followed by passage and rejoining.</text>
        <dbReference type="EC" id="5.6.2.1"/>
    </reaction>
</comment>
<evidence type="ECO:0000259" key="14">
    <source>
        <dbReference type="PROSITE" id="PS50880"/>
    </source>
</evidence>
<dbReference type="PROSITE" id="PS00396">
    <property type="entry name" value="TOPO_IA_1"/>
    <property type="match status" value="1"/>
</dbReference>
<dbReference type="Gene3D" id="1.10.460.10">
    <property type="entry name" value="Topoisomerase I, domain 2"/>
    <property type="match status" value="1"/>
</dbReference>
<dbReference type="GO" id="GO:0006265">
    <property type="term" value="P:DNA topological change"/>
    <property type="evidence" value="ECO:0007669"/>
    <property type="project" value="InterPro"/>
</dbReference>
<dbReference type="NCBIfam" id="TIGR01056">
    <property type="entry name" value="topB"/>
    <property type="match status" value="1"/>
</dbReference>
<dbReference type="PROSITE" id="PS51925">
    <property type="entry name" value="SWIB_MDM2"/>
    <property type="match status" value="1"/>
</dbReference>
<dbReference type="GO" id="GO:0006281">
    <property type="term" value="P:DNA repair"/>
    <property type="evidence" value="ECO:0007669"/>
    <property type="project" value="TreeGrafter"/>
</dbReference>
<dbReference type="GO" id="GO:0046872">
    <property type="term" value="F:metal ion binding"/>
    <property type="evidence" value="ECO:0007669"/>
    <property type="project" value="UniProtKB-KW"/>
</dbReference>
<sequence length="989" mass="108921">MTKTLVIAEKPSVAQDIVRALTPVAGKFDKHDEHFENDTYVVTSAVGHLVEIQAPEEFDVKRGKWSFANLPVIPPHFDLKPVDKTKTRLNAVVKQAKRKDVTQLINACDAGREGELIFRLIEQYAGGKSPLGKPVKRLWLQSMTPQAIRDGFDALRTEKQMQGLADAARSRSEADWLVGINGTRAMTAFNSRDGGFFLTTVGRVQTPTLSVVVEREEQIRKFVSREYWEIHGSFAAEAGQYPGKWFNPDWKKANAPLLANGEPDAEQRADRVWSEQEARAIADASRGKPATVTEESKPTTQASPALFDLTSLQREANGRFGFSAKTTLALAQSLYERHKALTYPRTDSRALPEDYLPVVKQTMEMLASSGMKHLAPFAQQAVDGNYVKPNKRIFDNAKVSDHFAIIPTLQAPSGLSEAEQKLYDFVVRRFLSVFFPSAEHQVTTRISTVEQGGKKYPFRTDGKVLVKPGWLAIYGKEAQDDEKEDDKDGKRLVPVKPGEIVQNESADLKGLKTRPPARYSEATLLGAMEGAGKTIDDDELREAMQEKGLGTPATRAATIEGLIAEKYMLREGRELIPTAKAFQLMTLLRGLGVEELSKAELTGEWEYKLAQMEKGALSRDAFMREIAEMTEHIVKKAKEYDRDTVPGDYATLATPCPNCGGVVKENYRRYGCTGKSGTGEDACGFSFGKSPAGRTFEVAEAEQLLANKHIGPLEGFRSKAGWPFTAEIILKYDGEEAKNWKLEFDFGDDKNEDSGEIVDFSQQDTVGPCPVCGAPVFDHGSNYVCEKSVPTNEQPTPSCTFKTGKIILQQPVERDQMEKLLATGKTDLLDKFVSMRTRRAFKAFLTWNAEEGKVTFEFAPREGGSKFPPRKTFGKPAAKTAAAKKVAAKKTPAAKKAPAEKKAAKPRKPGAGLKPSDSLAAVIGAEPVARTEVIKKLWDYIKANGLQDATNKRAINADAKLKPVFGKDQVTMFELAGIVGKHLSAPDAA</sequence>
<keyword evidence="6" id="KW-0799">Topoisomerase</keyword>
<dbReference type="InterPro" id="IPR034144">
    <property type="entry name" value="TOPRIM_TopoIII"/>
</dbReference>
<dbReference type="GO" id="GO:0006310">
    <property type="term" value="P:DNA recombination"/>
    <property type="evidence" value="ECO:0007669"/>
    <property type="project" value="TreeGrafter"/>
</dbReference>
<dbReference type="InterPro" id="IPR023406">
    <property type="entry name" value="Topo_IA_AS"/>
</dbReference>
<feature type="domain" description="Topo IA-type catalytic" evidence="16">
    <location>
        <begin position="161"/>
        <end position="634"/>
    </location>
</feature>
<dbReference type="InterPro" id="IPR003601">
    <property type="entry name" value="Topo_IA_2"/>
</dbReference>
<dbReference type="SMART" id="SM00437">
    <property type="entry name" value="TOP1Ac"/>
    <property type="match status" value="1"/>
</dbReference>
<dbReference type="SUPFAM" id="SSF47592">
    <property type="entry name" value="SWIB/MDM2 domain"/>
    <property type="match status" value="1"/>
</dbReference>
<dbReference type="SMART" id="SM00436">
    <property type="entry name" value="TOP1Bc"/>
    <property type="match status" value="1"/>
</dbReference>
<accession>A0AAW8E0T9</accession>
<dbReference type="SMART" id="SM00151">
    <property type="entry name" value="SWIB"/>
    <property type="match status" value="1"/>
</dbReference>
<evidence type="ECO:0000256" key="2">
    <source>
        <dbReference type="ARBA" id="ARBA00009446"/>
    </source>
</evidence>
<evidence type="ECO:0000256" key="11">
    <source>
        <dbReference type="ARBA" id="ARBA00032235"/>
    </source>
</evidence>
<dbReference type="NCBIfam" id="NF011313">
    <property type="entry name" value="PRK14724.1"/>
    <property type="match status" value="1"/>
</dbReference>
<dbReference type="NCBIfam" id="NF006032">
    <property type="entry name" value="PRK08173.1"/>
    <property type="match status" value="1"/>
</dbReference>
<feature type="region of interest" description="Disordered" evidence="13">
    <location>
        <begin position="885"/>
        <end position="916"/>
    </location>
</feature>
<dbReference type="EMBL" id="JAUSRR010000007">
    <property type="protein sequence ID" value="MDP9925447.1"/>
    <property type="molecule type" value="Genomic_DNA"/>
</dbReference>
<dbReference type="GO" id="GO:0003677">
    <property type="term" value="F:DNA binding"/>
    <property type="evidence" value="ECO:0007669"/>
    <property type="project" value="UniProtKB-KW"/>
</dbReference>
<organism evidence="17 18">
    <name type="scientific">Variovorax boronicumulans</name>
    <dbReference type="NCBI Taxonomy" id="436515"/>
    <lineage>
        <taxon>Bacteria</taxon>
        <taxon>Pseudomonadati</taxon>
        <taxon>Pseudomonadota</taxon>
        <taxon>Betaproteobacteria</taxon>
        <taxon>Burkholderiales</taxon>
        <taxon>Comamonadaceae</taxon>
        <taxon>Variovorax</taxon>
    </lineage>
</organism>
<feature type="region of interest" description="Disordered" evidence="13">
    <location>
        <begin position="280"/>
        <end position="304"/>
    </location>
</feature>
<dbReference type="InterPro" id="IPR025589">
    <property type="entry name" value="Toprim_C_rpt"/>
</dbReference>
<feature type="compositionally biased region" description="Low complexity" evidence="13">
    <location>
        <begin position="885"/>
        <end position="896"/>
    </location>
</feature>
<dbReference type="Gene3D" id="3.40.50.140">
    <property type="match status" value="1"/>
</dbReference>
<dbReference type="InterPro" id="IPR013497">
    <property type="entry name" value="Topo_IA_cen"/>
</dbReference>
<evidence type="ECO:0000313" key="18">
    <source>
        <dbReference type="Proteomes" id="UP001244295"/>
    </source>
</evidence>
<dbReference type="InterPro" id="IPR013826">
    <property type="entry name" value="Topo_IA_cen_sub3"/>
</dbReference>
<keyword evidence="8 17" id="KW-0413">Isomerase</keyword>
<dbReference type="Pfam" id="PF01751">
    <property type="entry name" value="Toprim"/>
    <property type="match status" value="1"/>
</dbReference>
<dbReference type="CDD" id="cd10567">
    <property type="entry name" value="SWIB-MDM2_like"/>
    <property type="match status" value="1"/>
</dbReference>
<evidence type="ECO:0000256" key="8">
    <source>
        <dbReference type="ARBA" id="ARBA00023235"/>
    </source>
</evidence>
<gene>
    <name evidence="17" type="ORF">J2W25_004490</name>
</gene>
<dbReference type="GO" id="GO:0003917">
    <property type="term" value="F:DNA topoisomerase type I (single strand cut, ATP-independent) activity"/>
    <property type="evidence" value="ECO:0007669"/>
    <property type="project" value="UniProtKB-EC"/>
</dbReference>
<evidence type="ECO:0000256" key="1">
    <source>
        <dbReference type="ARBA" id="ARBA00000213"/>
    </source>
</evidence>
<evidence type="ECO:0000256" key="6">
    <source>
        <dbReference type="ARBA" id="ARBA00023029"/>
    </source>
</evidence>
<dbReference type="GO" id="GO:0043597">
    <property type="term" value="C:cytoplasmic replication fork"/>
    <property type="evidence" value="ECO:0007669"/>
    <property type="project" value="TreeGrafter"/>
</dbReference>
<evidence type="ECO:0000256" key="3">
    <source>
        <dbReference type="ARBA" id="ARBA00012891"/>
    </source>
</evidence>
<keyword evidence="7" id="KW-0238">DNA-binding</keyword>
<dbReference type="InterPro" id="IPR005738">
    <property type="entry name" value="TopoIII"/>
</dbReference>
<dbReference type="InterPro" id="IPR036885">
    <property type="entry name" value="SWIB_MDM2_dom_sf"/>
</dbReference>
<dbReference type="PROSITE" id="PS52039">
    <property type="entry name" value="TOPO_IA_2"/>
    <property type="match status" value="1"/>
</dbReference>
<dbReference type="InterPro" id="IPR003121">
    <property type="entry name" value="SWIB_MDM2_domain"/>
</dbReference>
<dbReference type="Pfam" id="PF13342">
    <property type="entry name" value="Toprim_Crpt"/>
    <property type="match status" value="2"/>
</dbReference>
<comment type="similarity">
    <text evidence="2">Belongs to the type IA topoisomerase family.</text>
</comment>
<dbReference type="PANTHER" id="PTHR11390">
    <property type="entry name" value="PROKARYOTIC DNA TOPOISOMERASE"/>
    <property type="match status" value="1"/>
</dbReference>
<evidence type="ECO:0000259" key="15">
    <source>
        <dbReference type="PROSITE" id="PS51925"/>
    </source>
</evidence>
<dbReference type="PRINTS" id="PR00417">
    <property type="entry name" value="PRTPISMRASEI"/>
</dbReference>
<protein>
    <recommendedName>
        <fullName evidence="3">DNA topoisomerase</fullName>
        <ecNumber evidence="3">5.6.2.1</ecNumber>
    </recommendedName>
    <alternativeName>
        <fullName evidence="12">Omega-protein</fullName>
    </alternativeName>
    <alternativeName>
        <fullName evidence="11">Relaxing enzyme</fullName>
    </alternativeName>
    <alternativeName>
        <fullName evidence="9">Swivelase</fullName>
    </alternativeName>
    <alternativeName>
        <fullName evidence="10">Untwisting enzyme</fullName>
    </alternativeName>
</protein>
<evidence type="ECO:0000256" key="12">
    <source>
        <dbReference type="ARBA" id="ARBA00032877"/>
    </source>
</evidence>
<dbReference type="InterPro" id="IPR006171">
    <property type="entry name" value="TOPRIM_dom"/>
</dbReference>
<dbReference type="InterPro" id="IPR003602">
    <property type="entry name" value="Topo_IA_DNA-bd_dom"/>
</dbReference>
<dbReference type="CDD" id="cd03362">
    <property type="entry name" value="TOPRIM_TopoIA_TopoIII"/>
    <property type="match status" value="1"/>
</dbReference>
<comment type="caution">
    <text evidence="17">The sequence shown here is derived from an EMBL/GenBank/DDBJ whole genome shotgun (WGS) entry which is preliminary data.</text>
</comment>
<keyword evidence="4" id="KW-0479">Metal-binding</keyword>
<evidence type="ECO:0000256" key="7">
    <source>
        <dbReference type="ARBA" id="ARBA00023125"/>
    </source>
</evidence>
<dbReference type="SUPFAM" id="SSF56712">
    <property type="entry name" value="Prokaryotic type I DNA topoisomerase"/>
    <property type="match status" value="1"/>
</dbReference>
<reference evidence="17" key="1">
    <citation type="submission" date="2023-07" db="EMBL/GenBank/DDBJ databases">
        <title>Sorghum-associated microbial communities from plants grown in Nebraska, USA.</title>
        <authorList>
            <person name="Schachtman D."/>
        </authorList>
    </citation>
    <scope>NUCLEOTIDE SEQUENCE</scope>
    <source>
        <strain evidence="17">DS2795</strain>
    </source>
</reference>
<dbReference type="CDD" id="cd00186">
    <property type="entry name" value="TOP1Ac"/>
    <property type="match status" value="1"/>
</dbReference>
<dbReference type="InterPro" id="IPR019835">
    <property type="entry name" value="SWIB_domain"/>
</dbReference>
<dbReference type="RefSeq" id="WP_307637724.1">
    <property type="nucleotide sequence ID" value="NZ_JAUSRR010000007.1"/>
</dbReference>
<feature type="domain" description="Toprim" evidence="14">
    <location>
        <begin position="3"/>
        <end position="144"/>
    </location>
</feature>
<evidence type="ECO:0000256" key="9">
    <source>
        <dbReference type="ARBA" id="ARBA00030003"/>
    </source>
</evidence>
<keyword evidence="5" id="KW-0460">Magnesium</keyword>
<evidence type="ECO:0000256" key="5">
    <source>
        <dbReference type="ARBA" id="ARBA00022842"/>
    </source>
</evidence>
<evidence type="ECO:0000256" key="13">
    <source>
        <dbReference type="SAM" id="MobiDB-lite"/>
    </source>
</evidence>
<dbReference type="AlphaFoldDB" id="A0AAW8E0T9"/>
<evidence type="ECO:0000256" key="4">
    <source>
        <dbReference type="ARBA" id="ARBA00022723"/>
    </source>
</evidence>
<evidence type="ECO:0000313" key="17">
    <source>
        <dbReference type="EMBL" id="MDP9925447.1"/>
    </source>
</evidence>